<keyword evidence="2" id="KW-1185">Reference proteome</keyword>
<name>A0ACC2M6J0_PERAE</name>
<gene>
    <name evidence="1" type="ORF">MRB53_017929</name>
</gene>
<dbReference type="EMBL" id="CM056813">
    <property type="protein sequence ID" value="KAJ8641235.1"/>
    <property type="molecule type" value="Genomic_DNA"/>
</dbReference>
<evidence type="ECO:0000313" key="1">
    <source>
        <dbReference type="EMBL" id="KAJ8641235.1"/>
    </source>
</evidence>
<accession>A0ACC2M6J0</accession>
<reference evidence="1 2" key="1">
    <citation type="journal article" date="2022" name="Hortic Res">
        <title>A haplotype resolved chromosomal level avocado genome allows analysis of novel avocado genes.</title>
        <authorList>
            <person name="Nath O."/>
            <person name="Fletcher S.J."/>
            <person name="Hayward A."/>
            <person name="Shaw L.M."/>
            <person name="Masouleh A.K."/>
            <person name="Furtado A."/>
            <person name="Henry R.J."/>
            <person name="Mitter N."/>
        </authorList>
    </citation>
    <scope>NUCLEOTIDE SEQUENCE [LARGE SCALE GENOMIC DNA]</scope>
    <source>
        <strain evidence="2">cv. Hass</strain>
        <tissue evidence="1">Leaves</tissue>
    </source>
</reference>
<dbReference type="Proteomes" id="UP001234297">
    <property type="component" value="Chromosome 5"/>
</dbReference>
<proteinExistence type="predicted"/>
<protein>
    <submittedName>
        <fullName evidence="1">Uncharacterized protein</fullName>
    </submittedName>
</protein>
<comment type="caution">
    <text evidence="1">The sequence shown here is derived from an EMBL/GenBank/DDBJ whole genome shotgun (WGS) entry which is preliminary data.</text>
</comment>
<evidence type="ECO:0000313" key="2">
    <source>
        <dbReference type="Proteomes" id="UP001234297"/>
    </source>
</evidence>
<sequence length="135" mass="14583">MSWEIKCAREGVSSHPCNAADAKVASACFGTSHSQSGKAVCQSKNSQGTLEKPKVDSDPLAAVTDVKKFVKEIIKTTSEVVLSEVTSIVCVLLSFQVHVSSSLIKLPIEKTRCRFNMKKSGDLVLGNVSVQIWRS</sequence>
<organism evidence="1 2">
    <name type="scientific">Persea americana</name>
    <name type="common">Avocado</name>
    <dbReference type="NCBI Taxonomy" id="3435"/>
    <lineage>
        <taxon>Eukaryota</taxon>
        <taxon>Viridiplantae</taxon>
        <taxon>Streptophyta</taxon>
        <taxon>Embryophyta</taxon>
        <taxon>Tracheophyta</taxon>
        <taxon>Spermatophyta</taxon>
        <taxon>Magnoliopsida</taxon>
        <taxon>Magnoliidae</taxon>
        <taxon>Laurales</taxon>
        <taxon>Lauraceae</taxon>
        <taxon>Persea</taxon>
    </lineage>
</organism>